<feature type="compositionally biased region" description="Low complexity" evidence="4">
    <location>
        <begin position="612"/>
        <end position="624"/>
    </location>
</feature>
<feature type="region of interest" description="Disordered" evidence="4">
    <location>
        <begin position="288"/>
        <end position="318"/>
    </location>
</feature>
<organism evidence="6 7">
    <name type="scientific">Cymbomonas tetramitiformis</name>
    <dbReference type="NCBI Taxonomy" id="36881"/>
    <lineage>
        <taxon>Eukaryota</taxon>
        <taxon>Viridiplantae</taxon>
        <taxon>Chlorophyta</taxon>
        <taxon>Pyramimonadophyceae</taxon>
        <taxon>Pyramimonadales</taxon>
        <taxon>Pyramimonadaceae</taxon>
        <taxon>Cymbomonas</taxon>
    </lineage>
</organism>
<evidence type="ECO:0000313" key="7">
    <source>
        <dbReference type="Proteomes" id="UP001190700"/>
    </source>
</evidence>
<dbReference type="EMBL" id="LGRX02035679">
    <property type="protein sequence ID" value="KAK3233554.1"/>
    <property type="molecule type" value="Genomic_DNA"/>
</dbReference>
<feature type="region of interest" description="Disordered" evidence="4">
    <location>
        <begin position="609"/>
        <end position="637"/>
    </location>
</feature>
<keyword evidence="2" id="KW-0863">Zinc-finger</keyword>
<dbReference type="AlphaFoldDB" id="A0AAE0BD87"/>
<dbReference type="InterPro" id="IPR013083">
    <property type="entry name" value="Znf_RING/FYVE/PHD"/>
</dbReference>
<evidence type="ECO:0000256" key="1">
    <source>
        <dbReference type="ARBA" id="ARBA00022723"/>
    </source>
</evidence>
<dbReference type="SMART" id="SM00249">
    <property type="entry name" value="PHD"/>
    <property type="match status" value="1"/>
</dbReference>
<reference evidence="6 7" key="1">
    <citation type="journal article" date="2015" name="Genome Biol. Evol.">
        <title>Comparative Genomics of a Bacterivorous Green Alga Reveals Evolutionary Causalities and Consequences of Phago-Mixotrophic Mode of Nutrition.</title>
        <authorList>
            <person name="Burns J.A."/>
            <person name="Paasch A."/>
            <person name="Narechania A."/>
            <person name="Kim E."/>
        </authorList>
    </citation>
    <scope>NUCLEOTIDE SEQUENCE [LARGE SCALE GENOMIC DNA]</scope>
    <source>
        <strain evidence="6 7">PLY_AMNH</strain>
    </source>
</reference>
<keyword evidence="7" id="KW-1185">Reference proteome</keyword>
<proteinExistence type="predicted"/>
<evidence type="ECO:0000259" key="5">
    <source>
        <dbReference type="SMART" id="SM00249"/>
    </source>
</evidence>
<gene>
    <name evidence="6" type="ORF">CYMTET_56159</name>
</gene>
<evidence type="ECO:0000313" key="6">
    <source>
        <dbReference type="EMBL" id="KAK3233554.1"/>
    </source>
</evidence>
<dbReference type="SUPFAM" id="SSF57903">
    <property type="entry name" value="FYVE/PHD zinc finger"/>
    <property type="match status" value="2"/>
</dbReference>
<name>A0AAE0BD87_9CHLO</name>
<dbReference type="Pfam" id="PF17942">
    <property type="entry name" value="Morc6_S5"/>
    <property type="match status" value="1"/>
</dbReference>
<protein>
    <recommendedName>
        <fullName evidence="5">Zinc finger PHD-type domain-containing protein</fullName>
    </recommendedName>
</protein>
<keyword evidence="1" id="KW-0479">Metal-binding</keyword>
<dbReference type="InterPro" id="IPR041006">
    <property type="entry name" value="Morc_S5"/>
</dbReference>
<dbReference type="InterPro" id="IPR001965">
    <property type="entry name" value="Znf_PHD"/>
</dbReference>
<sequence length="783" mass="84978">MPKTARHSVTEPEVSLTTNKDGAGVKYVMHELRESNEMDIHTDLTDLLVMNADGSRLFTQGRAGQAQQALVRGDYSVRSYLEVLYMGSPSVNIYLRERRVIPRDPYALLTDQVQRFRLEVSVPAPSKGAPSTDQSTTYVAQLSLGYTNDATAAHLMRLSYTRFGCQLFNANVGKDVLGILTADFLTMNRSKTGYCHNILYVRLTEAIKDAMQRYYYHMQTKKTAGVTAELRRIPLHPGEEVIRPGRRDSCATGKGVMLSQASGSRMPEEQDVARRGCDRPRGDLFEGVQAAAGDAPEQQEPVKRKRGRPRKPASLNATIPNLGMEAPVMRDERIIQALYNGGQDADCEVILSHDPSTGKYVTHCKDWGEAVVWCTCGLPSIGSMIQCSICNHWEHAMCAGYDQRAPAIYACHVCCKERGIQEAEFVPRPLHRQKTQLERVLVLSIQHAMGYLTKHDAQLSSFEQQLLDSRTFQDICDRLVALEGLLPAAVKPVRWDERHAVVWRAAVQRAESPHGLWEVAVNLLHERTVLLPIPWASESASDASLSDTTPASTSSALAQPAVSTRAHDPSFSHAHAQAPVYASAPSPAHASVTASTSAVAHACTPNPPCAPSPAHALSPAAPAANVTQGQGDGKRTSAAAAAAVTEAQGWHLVCLTPPLARPPEGDWECPRCLPAAPEPVSGPSPQEFVNQRVQFTGEAGELLRGAPALCLAFVKAGMLQASEEMLVVKLDLGVQFLDGITDTIIGVRDKGLLAMAGRRYCRAGAEGGWTWGAAESASGVHDE</sequence>
<comment type="caution">
    <text evidence="6">The sequence shown here is derived from an EMBL/GenBank/DDBJ whole genome shotgun (WGS) entry which is preliminary data.</text>
</comment>
<feature type="domain" description="Zinc finger PHD-type" evidence="5">
    <location>
        <begin position="373"/>
        <end position="415"/>
    </location>
</feature>
<feature type="compositionally biased region" description="Low complexity" evidence="4">
    <location>
        <begin position="541"/>
        <end position="561"/>
    </location>
</feature>
<evidence type="ECO:0000256" key="3">
    <source>
        <dbReference type="ARBA" id="ARBA00022833"/>
    </source>
</evidence>
<evidence type="ECO:0000256" key="2">
    <source>
        <dbReference type="ARBA" id="ARBA00022771"/>
    </source>
</evidence>
<keyword evidence="3" id="KW-0862">Zinc</keyword>
<accession>A0AAE0BD87</accession>
<feature type="region of interest" description="Disordered" evidence="4">
    <location>
        <begin position="541"/>
        <end position="570"/>
    </location>
</feature>
<dbReference type="InterPro" id="IPR011011">
    <property type="entry name" value="Znf_FYVE_PHD"/>
</dbReference>
<dbReference type="Proteomes" id="UP001190700">
    <property type="component" value="Unassembled WGS sequence"/>
</dbReference>
<evidence type="ECO:0000256" key="4">
    <source>
        <dbReference type="SAM" id="MobiDB-lite"/>
    </source>
</evidence>
<dbReference type="GO" id="GO:0008270">
    <property type="term" value="F:zinc ion binding"/>
    <property type="evidence" value="ECO:0007669"/>
    <property type="project" value="UniProtKB-KW"/>
</dbReference>
<dbReference type="Gene3D" id="3.30.40.10">
    <property type="entry name" value="Zinc/RING finger domain, C3HC4 (zinc finger)"/>
    <property type="match status" value="2"/>
</dbReference>